<accession>A0A1H7IP77</accession>
<dbReference type="RefSeq" id="WP_242940181.1">
    <property type="nucleotide sequence ID" value="NZ_FOAT01000004.1"/>
</dbReference>
<gene>
    <name evidence="1" type="ORF">SAMN05216469_10430</name>
</gene>
<protein>
    <recommendedName>
        <fullName evidence="3">Transposase</fullName>
    </recommendedName>
</protein>
<evidence type="ECO:0000313" key="2">
    <source>
        <dbReference type="Proteomes" id="UP000186015"/>
    </source>
</evidence>
<dbReference type="EMBL" id="FOAT01000004">
    <property type="protein sequence ID" value="SEK64246.1"/>
    <property type="molecule type" value="Genomic_DNA"/>
</dbReference>
<name>A0A1H7IP77_RUMAL</name>
<dbReference type="Proteomes" id="UP000186015">
    <property type="component" value="Unassembled WGS sequence"/>
</dbReference>
<proteinExistence type="predicted"/>
<evidence type="ECO:0008006" key="3">
    <source>
        <dbReference type="Google" id="ProtNLM"/>
    </source>
</evidence>
<dbReference type="AlphaFoldDB" id="A0A1H7IP77"/>
<evidence type="ECO:0000313" key="1">
    <source>
        <dbReference type="EMBL" id="SEK64246.1"/>
    </source>
</evidence>
<reference evidence="1 2" key="1">
    <citation type="submission" date="2016-10" db="EMBL/GenBank/DDBJ databases">
        <authorList>
            <person name="de Groot N.N."/>
        </authorList>
    </citation>
    <scope>NUCLEOTIDE SEQUENCE [LARGE SCALE GENOMIC DNA]</scope>
    <source>
        <strain evidence="1 2">KH2T6</strain>
    </source>
</reference>
<sequence>MSEQNMTSEIVSLRNENAVLKEELALANHGSESRYSEEKRSRQLLSWKKNSVFSYRCSGKKKSLYIKSMEQ</sequence>
<organism evidence="1 2">
    <name type="scientific">Ruminococcus albus</name>
    <dbReference type="NCBI Taxonomy" id="1264"/>
    <lineage>
        <taxon>Bacteria</taxon>
        <taxon>Bacillati</taxon>
        <taxon>Bacillota</taxon>
        <taxon>Clostridia</taxon>
        <taxon>Eubacteriales</taxon>
        <taxon>Oscillospiraceae</taxon>
        <taxon>Ruminococcus</taxon>
    </lineage>
</organism>